<dbReference type="SUPFAM" id="SSF53187">
    <property type="entry name" value="Zn-dependent exopeptidases"/>
    <property type="match status" value="1"/>
</dbReference>
<comment type="caution">
    <text evidence="2">The sequence shown here is derived from an EMBL/GenBank/DDBJ whole genome shotgun (WGS) entry which is preliminary data.</text>
</comment>
<reference evidence="2" key="1">
    <citation type="journal article" date="2014" name="Front. Microbiol.">
        <title>High frequency of phylogenetically diverse reductive dehalogenase-homologous genes in deep subseafloor sedimentary metagenomes.</title>
        <authorList>
            <person name="Kawai M."/>
            <person name="Futagami T."/>
            <person name="Toyoda A."/>
            <person name="Takaki Y."/>
            <person name="Nishi S."/>
            <person name="Hori S."/>
            <person name="Arai W."/>
            <person name="Tsubouchi T."/>
            <person name="Morono Y."/>
            <person name="Uchiyama I."/>
            <person name="Ito T."/>
            <person name="Fujiyama A."/>
            <person name="Inagaki F."/>
            <person name="Takami H."/>
        </authorList>
    </citation>
    <scope>NUCLEOTIDE SEQUENCE</scope>
    <source>
        <strain evidence="2">Expedition CK06-06</strain>
    </source>
</reference>
<feature type="transmembrane region" description="Helical" evidence="1">
    <location>
        <begin position="167"/>
        <end position="184"/>
    </location>
</feature>
<keyword evidence="1" id="KW-0812">Transmembrane</keyword>
<feature type="transmembrane region" description="Helical" evidence="1">
    <location>
        <begin position="90"/>
        <end position="108"/>
    </location>
</feature>
<dbReference type="AlphaFoldDB" id="X1VHG3"/>
<evidence type="ECO:0000313" key="2">
    <source>
        <dbReference type="EMBL" id="GAJ06790.1"/>
    </source>
</evidence>
<evidence type="ECO:0000256" key="1">
    <source>
        <dbReference type="SAM" id="Phobius"/>
    </source>
</evidence>
<sequence>MKTDEPYSDYMFNFIDTICQKFGPRYSCSEAEKNANIWIKKELDPFCDETFIDEFETRPAMYPQGFTKVAGILVGISPLFMPLIFPLPVISLILVILGITVLYSELFLMKGWIGFLFKVKESSNVFGIIKPTGEVKFRIIFEGHTDSAKEMNIASYKLRARQLIGRVGLYFLIHTIIFSLWKFITQLVSGPSIVILNWGVVSITVLDLIYFIPLFFVNFMALFPEKHRSNKER</sequence>
<keyword evidence="1" id="KW-0472">Membrane</keyword>
<name>X1VHG3_9ZZZZ</name>
<organism evidence="2">
    <name type="scientific">marine sediment metagenome</name>
    <dbReference type="NCBI Taxonomy" id="412755"/>
    <lineage>
        <taxon>unclassified sequences</taxon>
        <taxon>metagenomes</taxon>
        <taxon>ecological metagenomes</taxon>
    </lineage>
</organism>
<proteinExistence type="predicted"/>
<keyword evidence="1" id="KW-1133">Transmembrane helix</keyword>
<dbReference type="EMBL" id="BARW01030517">
    <property type="protein sequence ID" value="GAJ06790.1"/>
    <property type="molecule type" value="Genomic_DNA"/>
</dbReference>
<accession>X1VHG3</accession>
<feature type="non-terminal residue" evidence="2">
    <location>
        <position position="233"/>
    </location>
</feature>
<feature type="transmembrane region" description="Helical" evidence="1">
    <location>
        <begin position="196"/>
        <end position="223"/>
    </location>
</feature>
<evidence type="ECO:0008006" key="3">
    <source>
        <dbReference type="Google" id="ProtNLM"/>
    </source>
</evidence>
<gene>
    <name evidence="2" type="ORF">S12H4_48767</name>
</gene>
<protein>
    <recommendedName>
        <fullName evidence="3">Peptidase M28 domain-containing protein</fullName>
    </recommendedName>
</protein>
<dbReference type="Gene3D" id="3.40.630.10">
    <property type="entry name" value="Zn peptidases"/>
    <property type="match status" value="1"/>
</dbReference>